<keyword evidence="1" id="KW-0472">Membrane</keyword>
<dbReference type="RefSeq" id="WP_130519720.1">
    <property type="nucleotide sequence ID" value="NZ_CP048639.1"/>
</dbReference>
<protein>
    <submittedName>
        <fullName evidence="2">Uncharacterized protein</fullName>
    </submittedName>
</protein>
<reference evidence="2 3" key="1">
    <citation type="submission" date="2020-02" db="EMBL/GenBank/DDBJ databases">
        <title>Plant-Promoting Endophytic Bacterium Rhizobium oryzihabitans sp. nov., Isolated from the Root of Rice.</title>
        <authorList>
            <person name="zhao J."/>
            <person name="Zhang G."/>
        </authorList>
    </citation>
    <scope>NUCLEOTIDE SEQUENCE [LARGE SCALE GENOMIC DNA]</scope>
    <source>
        <strain evidence="2 3">M15</strain>
        <plasmid evidence="2 3">p7</plasmid>
    </source>
</reference>
<dbReference type="KEGG" id="roy:G3A56_27795"/>
<evidence type="ECO:0000313" key="3">
    <source>
        <dbReference type="Proteomes" id="UP000464865"/>
    </source>
</evidence>
<gene>
    <name evidence="2" type="ORF">G3A56_27795</name>
</gene>
<evidence type="ECO:0000256" key="1">
    <source>
        <dbReference type="SAM" id="Phobius"/>
    </source>
</evidence>
<organism evidence="2 3">
    <name type="scientific">Rhizobium oryzihabitans</name>
    <dbReference type="NCBI Taxonomy" id="2267833"/>
    <lineage>
        <taxon>Bacteria</taxon>
        <taxon>Pseudomonadati</taxon>
        <taxon>Pseudomonadota</taxon>
        <taxon>Alphaproteobacteria</taxon>
        <taxon>Hyphomicrobiales</taxon>
        <taxon>Rhizobiaceae</taxon>
        <taxon>Rhizobium/Agrobacterium group</taxon>
        <taxon>Rhizobium</taxon>
    </lineage>
</organism>
<accession>A0A7L5BRP4</accession>
<proteinExistence type="predicted"/>
<keyword evidence="1" id="KW-0812">Transmembrane</keyword>
<sequence length="92" mass="9920">MNPNNQNLETMGQSFYEFLASAGNLIPVIFALLSLVICLKTGVNIWLMVQSENDGFTGHGEQTVYGQVIAFVFGALLGISAVVTYALSSMWG</sequence>
<keyword evidence="2" id="KW-0614">Plasmid</keyword>
<feature type="transmembrane region" description="Helical" evidence="1">
    <location>
        <begin position="25"/>
        <end position="47"/>
    </location>
</feature>
<dbReference type="AlphaFoldDB" id="A0A7L5BRP4"/>
<dbReference type="EMBL" id="CP048639">
    <property type="protein sequence ID" value="QIB41599.1"/>
    <property type="molecule type" value="Genomic_DNA"/>
</dbReference>
<name>A0A7L5BRP4_9HYPH</name>
<keyword evidence="3" id="KW-1185">Reference proteome</keyword>
<keyword evidence="1" id="KW-1133">Transmembrane helix</keyword>
<geneLocation type="plasmid" evidence="2 3">
    <name>p7</name>
</geneLocation>
<evidence type="ECO:0000313" key="2">
    <source>
        <dbReference type="EMBL" id="QIB41599.1"/>
    </source>
</evidence>
<dbReference type="Proteomes" id="UP000464865">
    <property type="component" value="Plasmid p7"/>
</dbReference>
<feature type="transmembrane region" description="Helical" evidence="1">
    <location>
        <begin position="68"/>
        <end position="87"/>
    </location>
</feature>